<organism evidence="1 2">
    <name type="scientific">Pelomonas margarita</name>
    <dbReference type="NCBI Taxonomy" id="3299031"/>
    <lineage>
        <taxon>Bacteria</taxon>
        <taxon>Pseudomonadati</taxon>
        <taxon>Pseudomonadota</taxon>
        <taxon>Betaproteobacteria</taxon>
        <taxon>Burkholderiales</taxon>
        <taxon>Sphaerotilaceae</taxon>
        <taxon>Roseateles</taxon>
    </lineage>
</organism>
<protein>
    <recommendedName>
        <fullName evidence="3">DUF697 domain-containing protein</fullName>
    </recommendedName>
</protein>
<sequence length="192" mass="20065">MSAQTGGLGERVLALVVQPPEPTLHIVSRPTDAAARAIDAAAAKAALAAGTLALPPGPLGWATIAPEMLAVWHIQRQLVADIAALYGRSAELGPSQMLWCLFRHTAAQALRDLGVRVGERVIVRPAAQALLQRAAAAVGVQLGKQAAGRALARWVPLAGAAGVGAYAWWDTRQVGRAAQQLFEREGVIDNPV</sequence>
<reference evidence="1 2" key="1">
    <citation type="submission" date="2024-08" db="EMBL/GenBank/DDBJ databases">
        <authorList>
            <person name="Lu H."/>
        </authorList>
    </citation>
    <scope>NUCLEOTIDE SEQUENCE [LARGE SCALE GENOMIC DNA]</scope>
    <source>
        <strain evidence="1 2">LKC17W</strain>
    </source>
</reference>
<keyword evidence="2" id="KW-1185">Reference proteome</keyword>
<comment type="caution">
    <text evidence="1">The sequence shown here is derived from an EMBL/GenBank/DDBJ whole genome shotgun (WGS) entry which is preliminary data.</text>
</comment>
<accession>A0ABW7FKB8</accession>
<name>A0ABW7FKB8_9BURK</name>
<proteinExistence type="predicted"/>
<dbReference type="Proteomes" id="UP001606301">
    <property type="component" value="Unassembled WGS sequence"/>
</dbReference>
<dbReference type="EMBL" id="JBIGHW010000007">
    <property type="protein sequence ID" value="MFG6441763.1"/>
    <property type="molecule type" value="Genomic_DNA"/>
</dbReference>
<gene>
    <name evidence="1" type="ORF">ACG0Z3_13850</name>
</gene>
<evidence type="ECO:0000313" key="1">
    <source>
        <dbReference type="EMBL" id="MFG6441763.1"/>
    </source>
</evidence>
<dbReference type="RefSeq" id="WP_394398335.1">
    <property type="nucleotide sequence ID" value="NZ_JBIGHW010000007.1"/>
</dbReference>
<evidence type="ECO:0008006" key="3">
    <source>
        <dbReference type="Google" id="ProtNLM"/>
    </source>
</evidence>
<evidence type="ECO:0000313" key="2">
    <source>
        <dbReference type="Proteomes" id="UP001606301"/>
    </source>
</evidence>